<dbReference type="SUPFAM" id="SSF55060">
    <property type="entry name" value="GHMP Kinase, C-terminal domain"/>
    <property type="match status" value="1"/>
</dbReference>
<dbReference type="AlphaFoldDB" id="A0A0F3GY00"/>
<dbReference type="Proteomes" id="UP000033423">
    <property type="component" value="Unassembled WGS sequence"/>
</dbReference>
<dbReference type="Gene3D" id="3.30.70.890">
    <property type="entry name" value="GHMP kinase, C-terminal domain"/>
    <property type="match status" value="1"/>
</dbReference>
<name>A0A0F3GY00_9BACT</name>
<proteinExistence type="predicted"/>
<comment type="caution">
    <text evidence="1">The sequence shown here is derived from an EMBL/GenBank/DDBJ whole genome shotgun (WGS) entry which is preliminary data.</text>
</comment>
<accession>A0A0F3GY00</accession>
<evidence type="ECO:0008006" key="3">
    <source>
        <dbReference type="Google" id="ProtNLM"/>
    </source>
</evidence>
<reference evidence="1 2" key="1">
    <citation type="submission" date="2015-02" db="EMBL/GenBank/DDBJ databases">
        <title>Single-cell genomics of uncultivated deep-branching MTB reveals a conserved set of magnetosome genes.</title>
        <authorList>
            <person name="Kolinko S."/>
            <person name="Richter M."/>
            <person name="Glockner F.O."/>
            <person name="Brachmann A."/>
            <person name="Schuler D."/>
        </authorList>
    </citation>
    <scope>NUCLEOTIDE SEQUENCE [LARGE SCALE GENOMIC DNA]</scope>
    <source>
        <strain evidence="1">TM-1</strain>
    </source>
</reference>
<organism evidence="1 2">
    <name type="scientific">Candidatus Magnetobacterium bavaricum</name>
    <dbReference type="NCBI Taxonomy" id="29290"/>
    <lineage>
        <taxon>Bacteria</taxon>
        <taxon>Pseudomonadati</taxon>
        <taxon>Nitrospirota</taxon>
        <taxon>Thermodesulfovibrionia</taxon>
        <taxon>Thermodesulfovibrionales</taxon>
        <taxon>Candidatus Magnetobacteriaceae</taxon>
        <taxon>Candidatus Magnetobacterium</taxon>
    </lineage>
</organism>
<keyword evidence="2" id="KW-1185">Reference proteome</keyword>
<evidence type="ECO:0000313" key="2">
    <source>
        <dbReference type="Proteomes" id="UP000033423"/>
    </source>
</evidence>
<dbReference type="InterPro" id="IPR036554">
    <property type="entry name" value="GHMP_kinase_C_sf"/>
</dbReference>
<dbReference type="EMBL" id="LACI01000461">
    <property type="protein sequence ID" value="KJU86771.1"/>
    <property type="molecule type" value="Genomic_DNA"/>
</dbReference>
<gene>
    <name evidence="1" type="ORF">MBAV_001034</name>
</gene>
<sequence>MYNKALSHGAKGGKLLGAGGNGFLLLYSNNHKKLKQQLSATTLPFEIDTEGSKIIFMS</sequence>
<protein>
    <recommendedName>
        <fullName evidence="3">GHMP kinase C-terminal domain-containing protein</fullName>
    </recommendedName>
</protein>
<evidence type="ECO:0000313" key="1">
    <source>
        <dbReference type="EMBL" id="KJU86771.1"/>
    </source>
</evidence>